<evidence type="ECO:0000313" key="6">
    <source>
        <dbReference type="Proteomes" id="UP000285211"/>
    </source>
</evidence>
<keyword evidence="3" id="KW-0804">Transcription</keyword>
<organism evidence="5 6">
    <name type="scientific">Flavobacterium sufflavum</name>
    <dbReference type="NCBI Taxonomy" id="1921138"/>
    <lineage>
        <taxon>Bacteria</taxon>
        <taxon>Pseudomonadati</taxon>
        <taxon>Bacteroidota</taxon>
        <taxon>Flavobacteriia</taxon>
        <taxon>Flavobacteriales</taxon>
        <taxon>Flavobacteriaceae</taxon>
        <taxon>Flavobacterium</taxon>
    </lineage>
</organism>
<dbReference type="Pfam" id="PF00392">
    <property type="entry name" value="GntR"/>
    <property type="match status" value="1"/>
</dbReference>
<dbReference type="AlphaFoldDB" id="A0A437L2U1"/>
<dbReference type="Proteomes" id="UP000285211">
    <property type="component" value="Unassembled WGS sequence"/>
</dbReference>
<dbReference type="SUPFAM" id="SSF53822">
    <property type="entry name" value="Periplasmic binding protein-like I"/>
    <property type="match status" value="1"/>
</dbReference>
<protein>
    <submittedName>
        <fullName evidence="5">GntR family transcriptional regulator</fullName>
    </submittedName>
</protein>
<dbReference type="EMBL" id="SACJ01000001">
    <property type="protein sequence ID" value="RVT79626.1"/>
    <property type="molecule type" value="Genomic_DNA"/>
</dbReference>
<dbReference type="CDD" id="cd07377">
    <property type="entry name" value="WHTH_GntR"/>
    <property type="match status" value="1"/>
</dbReference>
<dbReference type="InterPro" id="IPR036388">
    <property type="entry name" value="WH-like_DNA-bd_sf"/>
</dbReference>
<keyword evidence="6" id="KW-1185">Reference proteome</keyword>
<evidence type="ECO:0000256" key="2">
    <source>
        <dbReference type="ARBA" id="ARBA00023125"/>
    </source>
</evidence>
<dbReference type="OrthoDB" id="742238at2"/>
<dbReference type="SUPFAM" id="SSF46785">
    <property type="entry name" value="Winged helix' DNA-binding domain"/>
    <property type="match status" value="1"/>
</dbReference>
<dbReference type="GO" id="GO:0003700">
    <property type="term" value="F:DNA-binding transcription factor activity"/>
    <property type="evidence" value="ECO:0007669"/>
    <property type="project" value="InterPro"/>
</dbReference>
<dbReference type="PANTHER" id="PTHR38445">
    <property type="entry name" value="HTH-TYPE TRANSCRIPTIONAL REPRESSOR YTRA"/>
    <property type="match status" value="1"/>
</dbReference>
<evidence type="ECO:0000256" key="3">
    <source>
        <dbReference type="ARBA" id="ARBA00023163"/>
    </source>
</evidence>
<reference evidence="5 6" key="1">
    <citation type="submission" date="2019-01" db="EMBL/GenBank/DDBJ databases">
        <authorList>
            <person name="Chen W.-M."/>
        </authorList>
    </citation>
    <scope>NUCLEOTIDE SEQUENCE [LARGE SCALE GENOMIC DNA]</scope>
    <source>
        <strain evidence="5 6">BBQ-12</strain>
    </source>
</reference>
<feature type="domain" description="HTH gntR-type" evidence="4">
    <location>
        <begin position="18"/>
        <end position="86"/>
    </location>
</feature>
<dbReference type="InterPro" id="IPR000524">
    <property type="entry name" value="Tscrpt_reg_HTH_GntR"/>
</dbReference>
<accession>A0A437L2U1</accession>
<gene>
    <name evidence="5" type="ORF">EOD40_00500</name>
</gene>
<evidence type="ECO:0000259" key="4">
    <source>
        <dbReference type="PROSITE" id="PS50949"/>
    </source>
</evidence>
<dbReference type="GO" id="GO:0003677">
    <property type="term" value="F:DNA binding"/>
    <property type="evidence" value="ECO:0007669"/>
    <property type="project" value="UniProtKB-KW"/>
</dbReference>
<dbReference type="SMART" id="SM00345">
    <property type="entry name" value="HTH_GNTR"/>
    <property type="match status" value="1"/>
</dbReference>
<evidence type="ECO:0000313" key="5">
    <source>
        <dbReference type="EMBL" id="RVT79626.1"/>
    </source>
</evidence>
<evidence type="ECO:0000256" key="1">
    <source>
        <dbReference type="ARBA" id="ARBA00023015"/>
    </source>
</evidence>
<dbReference type="PANTHER" id="PTHR38445:SF10">
    <property type="entry name" value="GNTR-FAMILY TRANSCRIPTIONAL REGULATOR"/>
    <property type="match status" value="1"/>
</dbReference>
<dbReference type="PROSITE" id="PS50949">
    <property type="entry name" value="HTH_GNTR"/>
    <property type="match status" value="1"/>
</dbReference>
<dbReference type="InterPro" id="IPR036390">
    <property type="entry name" value="WH_DNA-bd_sf"/>
</dbReference>
<dbReference type="RefSeq" id="WP_128192945.1">
    <property type="nucleotide sequence ID" value="NZ_SACJ01000001.1"/>
</dbReference>
<keyword evidence="1" id="KW-0805">Transcription regulation</keyword>
<keyword evidence="2" id="KW-0238">DNA-binding</keyword>
<dbReference type="Gene3D" id="1.10.10.10">
    <property type="entry name" value="Winged helix-like DNA-binding domain superfamily/Winged helix DNA-binding domain"/>
    <property type="match status" value="1"/>
</dbReference>
<proteinExistence type="predicted"/>
<dbReference type="InterPro" id="IPR028082">
    <property type="entry name" value="Peripla_BP_I"/>
</dbReference>
<sequence>MTEKSTNITIRVNNHSSIPKYIQVADSISEDILNENIKKQHRIPSINDLSDSSGLSRDTIEKAYKILRDRDLIFSVKGKGYFTADENSESKSTIFFLINKPSSYKMEVYNAFVNTIGNKADVDMYLYYCDEQLFINALKKNINSYNYFVIMPHFKSKAKNHVCYTPKVIKAIETIPKEKLIIIDNSYTEISGTFAVIYQDYKQDIIHALEEGLEKLKKYKKIILVYPTKLVFPYPTGILVGFINFCERYDFEFEILDKIYDDLEFESKEAYITIEEEDLVHLIQQIREKDLVMGKDVGVISYNETPLKALLGITVISTDFKGMGEAAAKLVLSNKKDISKNPFNYIERNSL</sequence>
<name>A0A437L2U1_9FLAO</name>
<dbReference type="Gene3D" id="3.40.50.2300">
    <property type="match status" value="2"/>
</dbReference>
<comment type="caution">
    <text evidence="5">The sequence shown here is derived from an EMBL/GenBank/DDBJ whole genome shotgun (WGS) entry which is preliminary data.</text>
</comment>